<organism evidence="1 2">
    <name type="scientific">Megasphaera vaginalis</name>
    <name type="common">ex Srinivasan et al. 2021</name>
    <dbReference type="NCBI Taxonomy" id="1111454"/>
    <lineage>
        <taxon>Bacteria</taxon>
        <taxon>Bacillati</taxon>
        <taxon>Bacillota</taxon>
        <taxon>Negativicutes</taxon>
        <taxon>Veillonellales</taxon>
        <taxon>Veillonellaceae</taxon>
        <taxon>Megasphaera</taxon>
    </lineage>
</organism>
<dbReference type="AlphaFoldDB" id="U7USN4"/>
<accession>U7USN4</accession>
<dbReference type="eggNOG" id="ENOG50322UQ">
    <property type="taxonomic scope" value="Bacteria"/>
</dbReference>
<sequence length="196" mass="22135">MSAFLGPIHFWLYKKIQFQEELIDAVIAYSRQQGWAEGDWEDTFATNDRRALEDVVDEGNIHGWLQNRIHDAEGRYASLVLTIVGADESRLGKLTEGVYTFGAQHRPESVATAPEAFHHLDNSLLNGMPCDQVNKVTDSDPNKICWEETQDLHSQFWNGRGELYTTLRSALISGMLADSSFAFTVPSANHYEITKN</sequence>
<protein>
    <submittedName>
        <fullName evidence="1">Uncharacterized protein</fullName>
    </submittedName>
</protein>
<gene>
    <name evidence="1" type="ORF">HMPREF1250_1250</name>
</gene>
<keyword evidence="2" id="KW-1185">Reference proteome</keyword>
<evidence type="ECO:0000313" key="1">
    <source>
        <dbReference type="EMBL" id="ERT62457.1"/>
    </source>
</evidence>
<dbReference type="Proteomes" id="UP000017090">
    <property type="component" value="Unassembled WGS sequence"/>
</dbReference>
<dbReference type="RefSeq" id="WP_023052631.1">
    <property type="nucleotide sequence ID" value="NZ_AWXA01000004.1"/>
</dbReference>
<evidence type="ECO:0000313" key="2">
    <source>
        <dbReference type="Proteomes" id="UP000017090"/>
    </source>
</evidence>
<dbReference type="PATRIC" id="fig|1111454.3.peg.74"/>
<comment type="caution">
    <text evidence="1">The sequence shown here is derived from an EMBL/GenBank/DDBJ whole genome shotgun (WGS) entry which is preliminary data.</text>
</comment>
<dbReference type="OrthoDB" id="9777242at2"/>
<proteinExistence type="predicted"/>
<dbReference type="STRING" id="1111454.HMPREF1250_1250"/>
<name>U7USN4_9FIRM</name>
<reference evidence="1 2" key="1">
    <citation type="submission" date="2013-09" db="EMBL/GenBank/DDBJ databases">
        <authorList>
            <person name="Durkin A.S."/>
            <person name="Haft D.R."/>
            <person name="McCorrison J."/>
            <person name="Torralba M."/>
            <person name="Gillis M."/>
            <person name="Haft D.H."/>
            <person name="Methe B."/>
            <person name="Sutton G."/>
            <person name="Nelson K.E."/>
        </authorList>
    </citation>
    <scope>NUCLEOTIDE SEQUENCE [LARGE SCALE GENOMIC DNA]</scope>
    <source>
        <strain evidence="1 2">BV3C16-1</strain>
    </source>
</reference>
<dbReference type="EMBL" id="AWXA01000004">
    <property type="protein sequence ID" value="ERT62457.1"/>
    <property type="molecule type" value="Genomic_DNA"/>
</dbReference>